<protein>
    <submittedName>
        <fullName evidence="7">ATP-grasp domain-containing protein</fullName>
    </submittedName>
</protein>
<proteinExistence type="predicted"/>
<name>A0A5N8X012_9ACTN</name>
<organism evidence="7 8">
    <name type="scientific">Streptomyces acidicola</name>
    <dbReference type="NCBI Taxonomy" id="2596892"/>
    <lineage>
        <taxon>Bacteria</taxon>
        <taxon>Bacillati</taxon>
        <taxon>Actinomycetota</taxon>
        <taxon>Actinomycetes</taxon>
        <taxon>Kitasatosporales</taxon>
        <taxon>Streptomycetaceae</taxon>
        <taxon>Streptomyces</taxon>
    </lineage>
</organism>
<feature type="compositionally biased region" description="Basic residues" evidence="5">
    <location>
        <begin position="1"/>
        <end position="12"/>
    </location>
</feature>
<evidence type="ECO:0000256" key="3">
    <source>
        <dbReference type="ARBA" id="ARBA00022840"/>
    </source>
</evidence>
<sequence length="485" mass="52349">MGRAHSCRHHRGRPDSRRTPRLPRPAARRAGRRTPVLWHIVRVLPRPQMKGLTIMGSPHLLLLAGIGGHAPDEALDSLSTLTDAVSVVYVTAWRPSKQARADWERRGLRGEFLDAADLDAAVEAAAALHGRMLLDGVVTYSELLLRPQADIASRLGLPGNSPEAVAVAQSKARQRLVFAEHGVPSPEFEMITSVRDLAAAAARVGLPGVFKPSLGAGSQSVRLVSTYAELIHAFTTARAEKTAFLQSDEAYLLEQRMALESDGDSGYAAYCSVESLLADGTAHHLGISDRLPLEHGYAEEGLVLPSRLDEATRAAVVDVADRAIRAIGLAWGAVHTEIALTADGPRVIEVNARAGGPLPTMFKVAAGYDYAAEIGRSALGLRPSRLPEFTRIALLRFLPIPAGNWRVAAQTPVEEVLRAFPELVYVSPRFTPGQHASRQRTLHLASFMVDAPDRDTARTVTRQVERALGIRLVPGFDATTGVDRG</sequence>
<evidence type="ECO:0000256" key="2">
    <source>
        <dbReference type="ARBA" id="ARBA00022741"/>
    </source>
</evidence>
<dbReference type="SUPFAM" id="SSF56059">
    <property type="entry name" value="Glutathione synthetase ATP-binding domain-like"/>
    <property type="match status" value="1"/>
</dbReference>
<dbReference type="Gene3D" id="3.30.470.20">
    <property type="entry name" value="ATP-grasp fold, B domain"/>
    <property type="match status" value="1"/>
</dbReference>
<dbReference type="Gene3D" id="3.40.50.20">
    <property type="match status" value="1"/>
</dbReference>
<dbReference type="SMART" id="SM01209">
    <property type="entry name" value="GARS_A"/>
    <property type="match status" value="1"/>
</dbReference>
<reference evidence="7 8" key="1">
    <citation type="submission" date="2019-09" db="EMBL/GenBank/DDBJ databases">
        <authorList>
            <person name="Duangmal K."/>
            <person name="Teo W.F.A."/>
            <person name="Lipun K."/>
        </authorList>
    </citation>
    <scope>NUCLEOTIDE SEQUENCE [LARGE SCALE GENOMIC DNA]</scope>
    <source>
        <strain evidence="7 8">K1PN6</strain>
    </source>
</reference>
<evidence type="ECO:0000259" key="6">
    <source>
        <dbReference type="PROSITE" id="PS50975"/>
    </source>
</evidence>
<gene>
    <name evidence="7" type="ORF">FPZ41_32165</name>
</gene>
<feature type="domain" description="ATP-grasp" evidence="6">
    <location>
        <begin position="175"/>
        <end position="379"/>
    </location>
</feature>
<dbReference type="EMBL" id="VMNX01000164">
    <property type="protein sequence ID" value="MPY52970.1"/>
    <property type="molecule type" value="Genomic_DNA"/>
</dbReference>
<feature type="region of interest" description="Disordered" evidence="5">
    <location>
        <begin position="1"/>
        <end position="30"/>
    </location>
</feature>
<evidence type="ECO:0000256" key="4">
    <source>
        <dbReference type="PROSITE-ProRule" id="PRU00409"/>
    </source>
</evidence>
<dbReference type="AlphaFoldDB" id="A0A5N8X012"/>
<keyword evidence="1" id="KW-0436">Ligase</keyword>
<dbReference type="GO" id="GO:0005524">
    <property type="term" value="F:ATP binding"/>
    <property type="evidence" value="ECO:0007669"/>
    <property type="project" value="UniProtKB-UniRule"/>
</dbReference>
<dbReference type="InterPro" id="IPR011761">
    <property type="entry name" value="ATP-grasp"/>
</dbReference>
<comment type="caution">
    <text evidence="7">The sequence shown here is derived from an EMBL/GenBank/DDBJ whole genome shotgun (WGS) entry which is preliminary data.</text>
</comment>
<keyword evidence="2 4" id="KW-0547">Nucleotide-binding</keyword>
<dbReference type="PROSITE" id="PS50975">
    <property type="entry name" value="ATP_GRASP"/>
    <property type="match status" value="1"/>
</dbReference>
<dbReference type="GO" id="GO:0046872">
    <property type="term" value="F:metal ion binding"/>
    <property type="evidence" value="ECO:0007669"/>
    <property type="project" value="InterPro"/>
</dbReference>
<accession>A0A5N8X012</accession>
<dbReference type="Proteomes" id="UP000373149">
    <property type="component" value="Unassembled WGS sequence"/>
</dbReference>
<dbReference type="GO" id="GO:0016874">
    <property type="term" value="F:ligase activity"/>
    <property type="evidence" value="ECO:0007669"/>
    <property type="project" value="UniProtKB-KW"/>
</dbReference>
<dbReference type="InterPro" id="IPR041472">
    <property type="entry name" value="BL00235/CARNS1_N"/>
</dbReference>
<keyword evidence="8" id="KW-1185">Reference proteome</keyword>
<evidence type="ECO:0000313" key="7">
    <source>
        <dbReference type="EMBL" id="MPY52970.1"/>
    </source>
</evidence>
<dbReference type="Pfam" id="PF18130">
    <property type="entry name" value="ATPgrasp_N"/>
    <property type="match status" value="1"/>
</dbReference>
<dbReference type="Pfam" id="PF13535">
    <property type="entry name" value="ATP-grasp_4"/>
    <property type="match status" value="1"/>
</dbReference>
<dbReference type="InterPro" id="IPR052032">
    <property type="entry name" value="ATP-dep_AA_Ligase"/>
</dbReference>
<dbReference type="PANTHER" id="PTHR43585">
    <property type="entry name" value="FUMIPYRROLE BIOSYNTHESIS PROTEIN C"/>
    <property type="match status" value="1"/>
</dbReference>
<evidence type="ECO:0000256" key="5">
    <source>
        <dbReference type="SAM" id="MobiDB-lite"/>
    </source>
</evidence>
<keyword evidence="3 4" id="KW-0067">ATP-binding</keyword>
<evidence type="ECO:0000313" key="8">
    <source>
        <dbReference type="Proteomes" id="UP000373149"/>
    </source>
</evidence>
<evidence type="ECO:0000256" key="1">
    <source>
        <dbReference type="ARBA" id="ARBA00022598"/>
    </source>
</evidence>
<dbReference type="PANTHER" id="PTHR43585:SF2">
    <property type="entry name" value="ATP-GRASP ENZYME FSQD"/>
    <property type="match status" value="1"/>
</dbReference>